<dbReference type="Proteomes" id="UP000236723">
    <property type="component" value="Unassembled WGS sequence"/>
</dbReference>
<name>A0A1H5XPJ3_9ACTN</name>
<sequence>MADTHTTRPAAEDEDFIKAKYDFTAVYNDPSPRPLMRVYRELNYCVPYHIEHFIAALVDMAGKARGAPRVRVVDVGCSYGINALLLKHRMGYRRLSATVLDGGLPDADLPGMLAGRATGQRPVDVIGFDVSPNAIDFCRRTGVQDRSVLADLERRDVPADARDDVAGCDVVLSSGVYGYISERTMGRLVTASDNDRGVPWVCNFALTPIDYTPTAALLREFGLVTETAPVLFPHRRFNSPVEREATLAFNRRAGSDSAAERKTGYLYTRCYISRPAEFARRLPLEPFWSREIPRHLASRLLPDPLHQQWST</sequence>
<evidence type="ECO:0000313" key="1">
    <source>
        <dbReference type="EMBL" id="SEG13425.1"/>
    </source>
</evidence>
<dbReference type="InterPro" id="IPR029063">
    <property type="entry name" value="SAM-dependent_MTases_sf"/>
</dbReference>
<dbReference type="Gene3D" id="3.40.50.150">
    <property type="entry name" value="Vaccinia Virus protein VP39"/>
    <property type="match status" value="1"/>
</dbReference>
<reference evidence="2" key="1">
    <citation type="submission" date="2016-10" db="EMBL/GenBank/DDBJ databases">
        <authorList>
            <person name="Varghese N."/>
            <person name="Submissions S."/>
        </authorList>
    </citation>
    <scope>NUCLEOTIDE SEQUENCE [LARGE SCALE GENOMIC DNA]</scope>
    <source>
        <strain evidence="2">DSM 43163</strain>
    </source>
</reference>
<evidence type="ECO:0000313" key="2">
    <source>
        <dbReference type="Proteomes" id="UP000236723"/>
    </source>
</evidence>
<organism evidence="1 2">
    <name type="scientific">Thermomonospora echinospora</name>
    <dbReference type="NCBI Taxonomy" id="1992"/>
    <lineage>
        <taxon>Bacteria</taxon>
        <taxon>Bacillati</taxon>
        <taxon>Actinomycetota</taxon>
        <taxon>Actinomycetes</taxon>
        <taxon>Streptosporangiales</taxon>
        <taxon>Thermomonosporaceae</taxon>
        <taxon>Thermomonospora</taxon>
    </lineage>
</organism>
<dbReference type="AlphaFoldDB" id="A0A1H5XPJ3"/>
<dbReference type="EMBL" id="FNVO01000003">
    <property type="protein sequence ID" value="SEG13425.1"/>
    <property type="molecule type" value="Genomic_DNA"/>
</dbReference>
<dbReference type="OrthoDB" id="7055571at2"/>
<dbReference type="SUPFAM" id="SSF53335">
    <property type="entry name" value="S-adenosyl-L-methionine-dependent methyltransferases"/>
    <property type="match status" value="1"/>
</dbReference>
<evidence type="ECO:0008006" key="3">
    <source>
        <dbReference type="Google" id="ProtNLM"/>
    </source>
</evidence>
<dbReference type="RefSeq" id="WP_103937269.1">
    <property type="nucleotide sequence ID" value="NZ_FNVO01000003.1"/>
</dbReference>
<accession>A0A1H5XPJ3</accession>
<gene>
    <name evidence="1" type="ORF">SAMN04489712_103340</name>
</gene>
<keyword evidence="2" id="KW-1185">Reference proteome</keyword>
<protein>
    <recommendedName>
        <fullName evidence="3">Methyltransferase domain-containing protein</fullName>
    </recommendedName>
</protein>
<proteinExistence type="predicted"/>